<dbReference type="InterPro" id="IPR005119">
    <property type="entry name" value="LysR_subst-bd"/>
</dbReference>
<dbReference type="Gene3D" id="3.40.190.290">
    <property type="match status" value="1"/>
</dbReference>
<dbReference type="RefSeq" id="WP_115361111.1">
    <property type="nucleotide sequence ID" value="NZ_QDKL01000002.1"/>
</dbReference>
<dbReference type="SUPFAM" id="SSF46785">
    <property type="entry name" value="Winged helix' DNA-binding domain"/>
    <property type="match status" value="1"/>
</dbReference>
<evidence type="ECO:0000313" key="7">
    <source>
        <dbReference type="Proteomes" id="UP000443582"/>
    </source>
</evidence>
<feature type="domain" description="HTH lysR-type" evidence="5">
    <location>
        <begin position="1"/>
        <end position="58"/>
    </location>
</feature>
<name>A0ABY0IF63_9BACT</name>
<dbReference type="Pfam" id="PF00126">
    <property type="entry name" value="HTH_1"/>
    <property type="match status" value="1"/>
</dbReference>
<dbReference type="PROSITE" id="PS50931">
    <property type="entry name" value="HTH_LYSR"/>
    <property type="match status" value="1"/>
</dbReference>
<evidence type="ECO:0000259" key="5">
    <source>
        <dbReference type="PROSITE" id="PS50931"/>
    </source>
</evidence>
<evidence type="ECO:0000313" key="6">
    <source>
        <dbReference type="EMBL" id="RZF21583.1"/>
    </source>
</evidence>
<keyword evidence="3" id="KW-0238">DNA-binding</keyword>
<comment type="caution">
    <text evidence="6">The sequence shown here is derived from an EMBL/GenBank/DDBJ whole genome shotgun (WGS) entry which is preliminary data.</text>
</comment>
<keyword evidence="4" id="KW-0804">Transcription</keyword>
<reference evidence="7" key="1">
    <citation type="journal article" date="2019" name="Int. J. Syst. Evol. Microbiol.">
        <title>Halobacteriovorax valvorus sp. nov., a novel prokaryotic predator isolated from coastal seawater of China.</title>
        <authorList>
            <person name="Chen M.-X."/>
        </authorList>
    </citation>
    <scope>NUCLEOTIDE SEQUENCE [LARGE SCALE GENOMIC DNA]</scope>
    <source>
        <strain evidence="7">BL9</strain>
    </source>
</reference>
<dbReference type="Gene3D" id="1.10.10.10">
    <property type="entry name" value="Winged helix-like DNA-binding domain superfamily/Winged helix DNA-binding domain"/>
    <property type="match status" value="1"/>
</dbReference>
<evidence type="ECO:0000256" key="1">
    <source>
        <dbReference type="ARBA" id="ARBA00009437"/>
    </source>
</evidence>
<organism evidence="6 7">
    <name type="scientific">Halobacteriovorax vibrionivorans</name>
    <dbReference type="NCBI Taxonomy" id="2152716"/>
    <lineage>
        <taxon>Bacteria</taxon>
        <taxon>Pseudomonadati</taxon>
        <taxon>Bdellovibrionota</taxon>
        <taxon>Bacteriovoracia</taxon>
        <taxon>Bacteriovoracales</taxon>
        <taxon>Halobacteriovoraceae</taxon>
        <taxon>Halobacteriovorax</taxon>
    </lineage>
</organism>
<proteinExistence type="inferred from homology"/>
<keyword evidence="7" id="KW-1185">Reference proteome</keyword>
<dbReference type="PANTHER" id="PTHR30537:SF68">
    <property type="entry name" value="TRANSCRIPTIONAL REGULATOR-RELATED"/>
    <property type="match status" value="1"/>
</dbReference>
<keyword evidence="2" id="KW-0805">Transcription regulation</keyword>
<dbReference type="InterPro" id="IPR036390">
    <property type="entry name" value="WH_DNA-bd_sf"/>
</dbReference>
<dbReference type="InterPro" id="IPR058163">
    <property type="entry name" value="LysR-type_TF_proteobact-type"/>
</dbReference>
<evidence type="ECO:0000256" key="3">
    <source>
        <dbReference type="ARBA" id="ARBA00023125"/>
    </source>
</evidence>
<dbReference type="InterPro" id="IPR000847">
    <property type="entry name" value="LysR_HTH_N"/>
</dbReference>
<evidence type="ECO:0000256" key="2">
    <source>
        <dbReference type="ARBA" id="ARBA00023015"/>
    </source>
</evidence>
<accession>A0ABY0IF63</accession>
<dbReference type="Pfam" id="PF03466">
    <property type="entry name" value="LysR_substrate"/>
    <property type="match status" value="1"/>
</dbReference>
<comment type="similarity">
    <text evidence="1">Belongs to the LysR transcriptional regulatory family.</text>
</comment>
<gene>
    <name evidence="6" type="ORF">DAY19_07805</name>
</gene>
<dbReference type="EMBL" id="QDKL01000002">
    <property type="protein sequence ID" value="RZF21583.1"/>
    <property type="molecule type" value="Genomic_DNA"/>
</dbReference>
<dbReference type="InterPro" id="IPR036388">
    <property type="entry name" value="WH-like_DNA-bd_sf"/>
</dbReference>
<dbReference type="SUPFAM" id="SSF53850">
    <property type="entry name" value="Periplasmic binding protein-like II"/>
    <property type="match status" value="1"/>
</dbReference>
<sequence>MDFNLLKIFEKVAKLGSLTKAAKALGHPKSKISRDLVKLENLIESNLLIRGPRGISLTQQGVHLLQSIRQPIEALESSVKELQTNNDEMRGVIKLTAPEDLSQEILMELINEFMGIYPSIRIEIYSTNDILDFKEHQLNLALRIGKLKDSNLIQKKVCDIEVALFASSQYLNTNERIFKEDDLKHHSIGLLKDVYGTPLTKKKLSDLQSHFSTNSFPLLKQYVSNSQGIATLPTFYCKKEIATNIFTKVLPEFTYFKRSLFVLSPPSKHIPKHVKVFKDYIFEKLQIAILS</sequence>
<dbReference type="PANTHER" id="PTHR30537">
    <property type="entry name" value="HTH-TYPE TRANSCRIPTIONAL REGULATOR"/>
    <property type="match status" value="1"/>
</dbReference>
<dbReference type="Proteomes" id="UP000443582">
    <property type="component" value="Unassembled WGS sequence"/>
</dbReference>
<protein>
    <submittedName>
        <fullName evidence="6">LysR family transcriptional regulator</fullName>
    </submittedName>
</protein>
<evidence type="ECO:0000256" key="4">
    <source>
        <dbReference type="ARBA" id="ARBA00023163"/>
    </source>
</evidence>